<keyword evidence="1" id="KW-0732">Signal</keyword>
<dbReference type="AlphaFoldDB" id="A0A835GKX2"/>
<accession>A0A835GKX2</accession>
<evidence type="ECO:0000313" key="3">
    <source>
        <dbReference type="Proteomes" id="UP000648187"/>
    </source>
</evidence>
<gene>
    <name evidence="2" type="ORF">HW555_005247</name>
</gene>
<evidence type="ECO:0000256" key="1">
    <source>
        <dbReference type="SAM" id="SignalP"/>
    </source>
</evidence>
<dbReference type="Proteomes" id="UP000648187">
    <property type="component" value="Unassembled WGS sequence"/>
</dbReference>
<feature type="chain" id="PRO_5033029300" evidence="1">
    <location>
        <begin position="18"/>
        <end position="68"/>
    </location>
</feature>
<comment type="caution">
    <text evidence="2">The sequence shown here is derived from an EMBL/GenBank/DDBJ whole genome shotgun (WGS) entry which is preliminary data.</text>
</comment>
<sequence>MNHTIALSLLSLIPILSFQPRPATNTSPPRIPHRRRSRRCVAWPSVLKVIRRGPHVDLPKKYQNLKNE</sequence>
<proteinExistence type="predicted"/>
<evidence type="ECO:0000313" key="2">
    <source>
        <dbReference type="EMBL" id="KAF9417740.1"/>
    </source>
</evidence>
<feature type="signal peptide" evidence="1">
    <location>
        <begin position="1"/>
        <end position="17"/>
    </location>
</feature>
<keyword evidence="3" id="KW-1185">Reference proteome</keyword>
<dbReference type="EMBL" id="JACKWZ010000066">
    <property type="protein sequence ID" value="KAF9417740.1"/>
    <property type="molecule type" value="Genomic_DNA"/>
</dbReference>
<name>A0A835GKX2_SPOEX</name>
<organism evidence="2 3">
    <name type="scientific">Spodoptera exigua</name>
    <name type="common">Beet armyworm</name>
    <name type="synonym">Noctua fulgens</name>
    <dbReference type="NCBI Taxonomy" id="7107"/>
    <lineage>
        <taxon>Eukaryota</taxon>
        <taxon>Metazoa</taxon>
        <taxon>Ecdysozoa</taxon>
        <taxon>Arthropoda</taxon>
        <taxon>Hexapoda</taxon>
        <taxon>Insecta</taxon>
        <taxon>Pterygota</taxon>
        <taxon>Neoptera</taxon>
        <taxon>Endopterygota</taxon>
        <taxon>Lepidoptera</taxon>
        <taxon>Glossata</taxon>
        <taxon>Ditrysia</taxon>
        <taxon>Noctuoidea</taxon>
        <taxon>Noctuidae</taxon>
        <taxon>Amphipyrinae</taxon>
        <taxon>Spodoptera</taxon>
    </lineage>
</organism>
<protein>
    <submittedName>
        <fullName evidence="2">Uncharacterized protein</fullName>
    </submittedName>
</protein>
<reference evidence="2" key="1">
    <citation type="submission" date="2020-08" db="EMBL/GenBank/DDBJ databases">
        <title>Spodoptera exigua strain:BAW_Kor-Di-RS1 Genome sequencing and assembly.</title>
        <authorList>
            <person name="Kim J."/>
            <person name="Nam H.Y."/>
            <person name="Kwon M."/>
            <person name="Choi J.H."/>
            <person name="Cho S.R."/>
            <person name="Kim G.-H."/>
        </authorList>
    </citation>
    <scope>NUCLEOTIDE SEQUENCE</scope>
    <source>
        <strain evidence="2">BAW_Kor-Di-RS1</strain>
        <tissue evidence="2">Whole-body</tissue>
    </source>
</reference>